<comment type="caution">
    <text evidence="1">The sequence shown here is derived from an EMBL/GenBank/DDBJ whole genome shotgun (WGS) entry which is preliminary data.</text>
</comment>
<dbReference type="AlphaFoldDB" id="A0A0J7KGM3"/>
<accession>A0A0J7KGM3</accession>
<protein>
    <submittedName>
        <fullName evidence="1">Retrovirus-related pol polyprotein from transposon tnt 1-94</fullName>
    </submittedName>
</protein>
<dbReference type="CDD" id="cd09272">
    <property type="entry name" value="RNase_HI_RT_Ty1"/>
    <property type="match status" value="1"/>
</dbReference>
<organism evidence="1 2">
    <name type="scientific">Lasius niger</name>
    <name type="common">Black garden ant</name>
    <dbReference type="NCBI Taxonomy" id="67767"/>
    <lineage>
        <taxon>Eukaryota</taxon>
        <taxon>Metazoa</taxon>
        <taxon>Ecdysozoa</taxon>
        <taxon>Arthropoda</taxon>
        <taxon>Hexapoda</taxon>
        <taxon>Insecta</taxon>
        <taxon>Pterygota</taxon>
        <taxon>Neoptera</taxon>
        <taxon>Endopterygota</taxon>
        <taxon>Hymenoptera</taxon>
        <taxon>Apocrita</taxon>
        <taxon>Aculeata</taxon>
        <taxon>Formicoidea</taxon>
        <taxon>Formicidae</taxon>
        <taxon>Formicinae</taxon>
        <taxon>Lasius</taxon>
        <taxon>Lasius</taxon>
    </lineage>
</organism>
<dbReference type="STRING" id="67767.A0A0J7KGM3"/>
<dbReference type="EMBL" id="LBMM01007857">
    <property type="protein sequence ID" value="KMQ89361.1"/>
    <property type="molecule type" value="Genomic_DNA"/>
</dbReference>
<gene>
    <name evidence="1" type="ORF">RF55_11017</name>
</gene>
<dbReference type="PANTHER" id="PTHR11439">
    <property type="entry name" value="GAG-POL-RELATED RETROTRANSPOSON"/>
    <property type="match status" value="1"/>
</dbReference>
<keyword evidence="2" id="KW-1185">Reference proteome</keyword>
<sequence>MLPQRFSDFIVGVAEHDAEPTDYRMAMKEPTWRLAMEDELKSHEESKTWELVRLPAGKKPIESKVGMSDAQPSQTPINPDYTVASGESKLLQNVTLYRSLVGALLYVAVNARPDIAVSVGLLERKVSASTEMNWMAAKRVIRYLKGTKNFKLRFGPGDGWKLTGYSDSDWGGDRSNGRSTTEYIFFYGGGPIAWMSKRQTCVVLSSMEAEYNALTVTCKEAIWLRRLLADFFLRGRRKC</sequence>
<reference evidence="1 2" key="1">
    <citation type="submission" date="2015-04" db="EMBL/GenBank/DDBJ databases">
        <title>Lasius niger genome sequencing.</title>
        <authorList>
            <person name="Konorov E.A."/>
            <person name="Nikitin M.A."/>
            <person name="Kirill M.V."/>
            <person name="Chang P."/>
        </authorList>
    </citation>
    <scope>NUCLEOTIDE SEQUENCE [LARGE SCALE GENOMIC DNA]</scope>
    <source>
        <tissue evidence="1">Whole</tissue>
    </source>
</reference>
<dbReference type="Proteomes" id="UP000036403">
    <property type="component" value="Unassembled WGS sequence"/>
</dbReference>
<dbReference type="OrthoDB" id="8188638at2759"/>
<name>A0A0J7KGM3_LASNI</name>
<dbReference type="PANTHER" id="PTHR11439:SF483">
    <property type="entry name" value="PEPTIDE SYNTHASE GLIP-LIKE, PUTATIVE (AFU_ORTHOLOGUE AFUA_3G12920)-RELATED"/>
    <property type="match status" value="1"/>
</dbReference>
<evidence type="ECO:0000313" key="2">
    <source>
        <dbReference type="Proteomes" id="UP000036403"/>
    </source>
</evidence>
<proteinExistence type="predicted"/>
<dbReference type="PaxDb" id="67767-A0A0J7KGM3"/>
<evidence type="ECO:0000313" key="1">
    <source>
        <dbReference type="EMBL" id="KMQ89361.1"/>
    </source>
</evidence>